<keyword evidence="1" id="KW-0472">Membrane</keyword>
<dbReference type="GO" id="GO:0016787">
    <property type="term" value="F:hydrolase activity"/>
    <property type="evidence" value="ECO:0007669"/>
    <property type="project" value="UniProtKB-KW"/>
</dbReference>
<feature type="transmembrane region" description="Helical" evidence="1">
    <location>
        <begin position="105"/>
        <end position="122"/>
    </location>
</feature>
<dbReference type="PANTHER" id="PTHR40031:SF1">
    <property type="entry name" value="MEMBRANE-BOUND METAL-DEPENDENT HYDROLASE"/>
    <property type="match status" value="1"/>
</dbReference>
<keyword evidence="1" id="KW-1133">Transmembrane helix</keyword>
<keyword evidence="2" id="KW-0378">Hydrolase</keyword>
<feature type="transmembrane region" description="Helical" evidence="1">
    <location>
        <begin position="171"/>
        <end position="187"/>
    </location>
</feature>
<evidence type="ECO:0000313" key="3">
    <source>
        <dbReference type="Proteomes" id="UP001205560"/>
    </source>
</evidence>
<dbReference type="Pfam" id="PF04307">
    <property type="entry name" value="YdjM"/>
    <property type="match status" value="1"/>
</dbReference>
<comment type="caution">
    <text evidence="2">The sequence shown here is derived from an EMBL/GenBank/DDBJ whole genome shotgun (WGS) entry which is preliminary data.</text>
</comment>
<keyword evidence="1" id="KW-0812">Transmembrane</keyword>
<accession>A0ABT2A0Z6</accession>
<dbReference type="EMBL" id="JANUGX010000001">
    <property type="protein sequence ID" value="MCS0587857.1"/>
    <property type="molecule type" value="Genomic_DNA"/>
</dbReference>
<evidence type="ECO:0000313" key="2">
    <source>
        <dbReference type="EMBL" id="MCS0587857.1"/>
    </source>
</evidence>
<dbReference type="InterPro" id="IPR053170">
    <property type="entry name" value="Transcription_regulator"/>
</dbReference>
<proteinExistence type="predicted"/>
<feature type="transmembrane region" description="Helical" evidence="1">
    <location>
        <begin position="74"/>
        <end position="93"/>
    </location>
</feature>
<evidence type="ECO:0000256" key="1">
    <source>
        <dbReference type="SAM" id="Phobius"/>
    </source>
</evidence>
<name>A0ABT2A0Z6_9BURK</name>
<dbReference type="RefSeq" id="WP_258843693.1">
    <property type="nucleotide sequence ID" value="NZ_JANUGX010000001.1"/>
</dbReference>
<sequence length="419" mass="45531">MDNLTHSVVGLGVGALIDRSLPAEPSQDNQRVRSRMLLLIGCLASNFPDLDLVLTPLLDAPLGYLLHHRGHTHTLLAAIGEVALLLALTWLLWPAARRLLKTSPMAWRGALLAACAGLVLHIGMDSLNVYGVHPFWPFDPNWYYGDLVFIVEPVFWIGFGVPLAALVRSPFLRRLWLAVILLVPLAATLMGFLQWGSFVGLLALGLLLAWIQRSNDEHHGESRAARGRRALTAGLAASLAFVGLQALALHQARVLVAHEIERIDAGERLLDTALSAYPANPLCWSFVTVARAGEGEAATVHLRRGMLSVLPGLTPVSHCPPRIAGPALEDAPPQIAWQLEDRQPLATLRTVAARDCRVNAWMRFARAPSLAEGVATDVRWGEPGSRNFSTLSYGQGADRPCPHPVPGWGYPRADLLSGH</sequence>
<organism evidence="2 3">
    <name type="scientific">Massilia norwichensis</name>
    <dbReference type="NCBI Taxonomy" id="1442366"/>
    <lineage>
        <taxon>Bacteria</taxon>
        <taxon>Pseudomonadati</taxon>
        <taxon>Pseudomonadota</taxon>
        <taxon>Betaproteobacteria</taxon>
        <taxon>Burkholderiales</taxon>
        <taxon>Oxalobacteraceae</taxon>
        <taxon>Telluria group</taxon>
        <taxon>Massilia</taxon>
    </lineage>
</organism>
<feature type="transmembrane region" description="Helical" evidence="1">
    <location>
        <begin position="36"/>
        <end position="54"/>
    </location>
</feature>
<dbReference type="Proteomes" id="UP001205560">
    <property type="component" value="Unassembled WGS sequence"/>
</dbReference>
<protein>
    <submittedName>
        <fullName evidence="2">Metal-dependent hydrolase</fullName>
    </submittedName>
</protein>
<gene>
    <name evidence="2" type="ORF">NX782_01395</name>
</gene>
<reference evidence="2 3" key="1">
    <citation type="submission" date="2022-08" db="EMBL/GenBank/DDBJ databases">
        <title>Reclassification of Massilia species as members of the genera Telluria, Duganella, Pseudoduganella, Mokoshia gen. nov. and Zemynaea gen. nov. using orthogonal and non-orthogonal genome-based approaches.</title>
        <authorList>
            <person name="Bowman J.P."/>
        </authorList>
    </citation>
    <scope>NUCLEOTIDE SEQUENCE [LARGE SCALE GENOMIC DNA]</scope>
    <source>
        <strain evidence="2 3">LMG 28164</strain>
    </source>
</reference>
<dbReference type="InterPro" id="IPR007404">
    <property type="entry name" value="YdjM-like"/>
</dbReference>
<keyword evidence="3" id="KW-1185">Reference proteome</keyword>
<feature type="transmembrane region" description="Helical" evidence="1">
    <location>
        <begin position="142"/>
        <end position="164"/>
    </location>
</feature>
<dbReference type="PANTHER" id="PTHR40031">
    <property type="entry name" value="HYPOTHETICAL MEMBRANE SPANNING PROTEIN"/>
    <property type="match status" value="1"/>
</dbReference>